<keyword evidence="2" id="KW-1185">Reference proteome</keyword>
<dbReference type="AlphaFoldDB" id="A0A0P1BN11"/>
<evidence type="ECO:0000313" key="1">
    <source>
        <dbReference type="EMBL" id="CEH17493.1"/>
    </source>
</evidence>
<protein>
    <submittedName>
        <fullName evidence="1">Uncharacterized protein</fullName>
    </submittedName>
</protein>
<dbReference type="EMBL" id="CCYA01000265">
    <property type="protein sequence ID" value="CEH17493.1"/>
    <property type="molecule type" value="Genomic_DNA"/>
</dbReference>
<dbReference type="STRING" id="401625.A0A0P1BN11"/>
<proteinExistence type="predicted"/>
<organism evidence="1 2">
    <name type="scientific">Ceraceosorus bombacis</name>
    <dbReference type="NCBI Taxonomy" id="401625"/>
    <lineage>
        <taxon>Eukaryota</taxon>
        <taxon>Fungi</taxon>
        <taxon>Dikarya</taxon>
        <taxon>Basidiomycota</taxon>
        <taxon>Ustilaginomycotina</taxon>
        <taxon>Exobasidiomycetes</taxon>
        <taxon>Ceraceosorales</taxon>
        <taxon>Ceraceosoraceae</taxon>
        <taxon>Ceraceosorus</taxon>
    </lineage>
</organism>
<dbReference type="Proteomes" id="UP000054845">
    <property type="component" value="Unassembled WGS sequence"/>
</dbReference>
<name>A0A0P1BN11_9BASI</name>
<sequence>MAEGQQVDGKSEELIKSVQDIESVKPDEIRYAQKQWYKIGSFEKIMDSTVVMKLDKDGRIVHFQDRWGRNEIGSNPVTYIFRRLNAVTLPLFVSIPEGGKAHKDL</sequence>
<dbReference type="OrthoDB" id="2400485at2759"/>
<evidence type="ECO:0000313" key="2">
    <source>
        <dbReference type="Proteomes" id="UP000054845"/>
    </source>
</evidence>
<reference evidence="1 2" key="1">
    <citation type="submission" date="2014-09" db="EMBL/GenBank/DDBJ databases">
        <authorList>
            <person name="Magalhaes I.L.F."/>
            <person name="Oliveira U."/>
            <person name="Santos F.R."/>
            <person name="Vidigal T.H.D.A."/>
            <person name="Brescovit A.D."/>
            <person name="Santos A.J."/>
        </authorList>
    </citation>
    <scope>NUCLEOTIDE SEQUENCE [LARGE SCALE GENOMIC DNA]</scope>
</reference>
<accession>A0A0P1BN11</accession>